<dbReference type="PANTHER" id="PTHR46796">
    <property type="entry name" value="HTH-TYPE TRANSCRIPTIONAL ACTIVATOR RHAS-RELATED"/>
    <property type="match status" value="1"/>
</dbReference>
<dbReference type="AlphaFoldDB" id="A0A840BR26"/>
<keyword evidence="4" id="KW-0010">Activator</keyword>
<keyword evidence="3 7" id="KW-0238">DNA-binding</keyword>
<keyword evidence="5" id="KW-0804">Transcription</keyword>
<dbReference type="InterPro" id="IPR020449">
    <property type="entry name" value="Tscrpt_reg_AraC-type_HTH"/>
</dbReference>
<dbReference type="Pfam" id="PF12833">
    <property type="entry name" value="HTH_18"/>
    <property type="match status" value="1"/>
</dbReference>
<dbReference type="PANTHER" id="PTHR46796:SF13">
    <property type="entry name" value="HTH-TYPE TRANSCRIPTIONAL ACTIVATOR RHAS"/>
    <property type="match status" value="1"/>
</dbReference>
<dbReference type="InterPro" id="IPR050204">
    <property type="entry name" value="AraC_XylS_family_regulators"/>
</dbReference>
<name>A0A840BR26_9RHOO</name>
<dbReference type="GO" id="GO:0003700">
    <property type="term" value="F:DNA-binding transcription factor activity"/>
    <property type="evidence" value="ECO:0007669"/>
    <property type="project" value="InterPro"/>
</dbReference>
<comment type="caution">
    <text evidence="7">The sequence shown here is derived from an EMBL/GenBank/DDBJ whole genome shotgun (WGS) entry which is preliminary data.</text>
</comment>
<dbReference type="InterPro" id="IPR018062">
    <property type="entry name" value="HTH_AraC-typ_CS"/>
</dbReference>
<dbReference type="PROSITE" id="PS00041">
    <property type="entry name" value="HTH_ARAC_FAMILY_1"/>
    <property type="match status" value="1"/>
</dbReference>
<dbReference type="EMBL" id="JACIET010000002">
    <property type="protein sequence ID" value="MBB4014122.1"/>
    <property type="molecule type" value="Genomic_DNA"/>
</dbReference>
<keyword evidence="1" id="KW-0963">Cytoplasm</keyword>
<keyword evidence="2" id="KW-0805">Transcription regulation</keyword>
<reference evidence="7 8" key="1">
    <citation type="submission" date="2020-08" db="EMBL/GenBank/DDBJ databases">
        <title>Genomic Encyclopedia of Type Strains, Phase IV (KMG-IV): sequencing the most valuable type-strain genomes for metagenomic binning, comparative biology and taxonomic classification.</title>
        <authorList>
            <person name="Goeker M."/>
        </authorList>
    </citation>
    <scope>NUCLEOTIDE SEQUENCE [LARGE SCALE GENOMIC DNA]</scope>
    <source>
        <strain evidence="7 8">DSM 106739</strain>
    </source>
</reference>
<feature type="domain" description="HTH araC/xylS-type" evidence="6">
    <location>
        <begin position="176"/>
        <end position="274"/>
    </location>
</feature>
<dbReference type="Proteomes" id="UP000561045">
    <property type="component" value="Unassembled WGS sequence"/>
</dbReference>
<dbReference type="GO" id="GO:0043565">
    <property type="term" value="F:sequence-specific DNA binding"/>
    <property type="evidence" value="ECO:0007669"/>
    <property type="project" value="InterPro"/>
</dbReference>
<dbReference type="SMART" id="SM00342">
    <property type="entry name" value="HTH_ARAC"/>
    <property type="match status" value="1"/>
</dbReference>
<dbReference type="PRINTS" id="PR00032">
    <property type="entry name" value="HTHARAC"/>
</dbReference>
<evidence type="ECO:0000259" key="6">
    <source>
        <dbReference type="PROSITE" id="PS01124"/>
    </source>
</evidence>
<dbReference type="Gene3D" id="1.10.10.60">
    <property type="entry name" value="Homeodomain-like"/>
    <property type="match status" value="1"/>
</dbReference>
<protein>
    <submittedName>
        <fullName evidence="7">AraC-like DNA-binding protein</fullName>
    </submittedName>
</protein>
<gene>
    <name evidence="7" type="ORF">GGR36_003468</name>
</gene>
<evidence type="ECO:0000256" key="3">
    <source>
        <dbReference type="ARBA" id="ARBA00023125"/>
    </source>
</evidence>
<proteinExistence type="predicted"/>
<sequence>MREIIEVGPACRERFLDQQQFPEFGDAGIWIGGLSELRDHHRIDRQFSGRAMLSFALDGSSRFMIGDTAGHLCAGEAIFIPPEVRFSLTLDEGGYRDSAWIIVEWTPAWRELAALPCHFRWPDGRRFAGALEALHAEHFTAAGSRLRMLLIEQCREYMLREARRMAGGKRRDALVDTLLVEVLNDLARPWTLDTLCRRAGLSPAQLNRRFLAQCGEPPMARISALRLQRAALLLSSCDRAIGSIAESVGYPNAFHFSTAFKARFGESPSQYRHRNSGASGH</sequence>
<dbReference type="InterPro" id="IPR037923">
    <property type="entry name" value="HTH-like"/>
</dbReference>
<evidence type="ECO:0000256" key="2">
    <source>
        <dbReference type="ARBA" id="ARBA00023015"/>
    </source>
</evidence>
<organism evidence="7 8">
    <name type="scientific">Niveibacterium umoris</name>
    <dbReference type="NCBI Taxonomy" id="1193620"/>
    <lineage>
        <taxon>Bacteria</taxon>
        <taxon>Pseudomonadati</taxon>
        <taxon>Pseudomonadota</taxon>
        <taxon>Betaproteobacteria</taxon>
        <taxon>Rhodocyclales</taxon>
        <taxon>Rhodocyclaceae</taxon>
        <taxon>Niveibacterium</taxon>
    </lineage>
</organism>
<evidence type="ECO:0000313" key="7">
    <source>
        <dbReference type="EMBL" id="MBB4014122.1"/>
    </source>
</evidence>
<keyword evidence="8" id="KW-1185">Reference proteome</keyword>
<evidence type="ECO:0000256" key="1">
    <source>
        <dbReference type="ARBA" id="ARBA00022490"/>
    </source>
</evidence>
<evidence type="ECO:0000256" key="4">
    <source>
        <dbReference type="ARBA" id="ARBA00023159"/>
    </source>
</evidence>
<dbReference type="PROSITE" id="PS01124">
    <property type="entry name" value="HTH_ARAC_FAMILY_2"/>
    <property type="match status" value="1"/>
</dbReference>
<dbReference type="SUPFAM" id="SSF46689">
    <property type="entry name" value="Homeodomain-like"/>
    <property type="match status" value="1"/>
</dbReference>
<dbReference type="RefSeq" id="WP_183636013.1">
    <property type="nucleotide sequence ID" value="NZ_BAABLE010000005.1"/>
</dbReference>
<evidence type="ECO:0000256" key="5">
    <source>
        <dbReference type="ARBA" id="ARBA00023163"/>
    </source>
</evidence>
<dbReference type="SUPFAM" id="SSF51215">
    <property type="entry name" value="Regulatory protein AraC"/>
    <property type="match status" value="1"/>
</dbReference>
<dbReference type="InterPro" id="IPR009057">
    <property type="entry name" value="Homeodomain-like_sf"/>
</dbReference>
<accession>A0A840BR26</accession>
<dbReference type="InterPro" id="IPR018060">
    <property type="entry name" value="HTH_AraC"/>
</dbReference>
<evidence type="ECO:0000313" key="8">
    <source>
        <dbReference type="Proteomes" id="UP000561045"/>
    </source>
</evidence>